<dbReference type="PANTHER" id="PTHR45672">
    <property type="entry name" value="PROTEIN DISULFIDE-ISOMERASE C17H9.14C-RELATED"/>
    <property type="match status" value="1"/>
</dbReference>
<dbReference type="GO" id="GO:0003756">
    <property type="term" value="F:protein disulfide isomerase activity"/>
    <property type="evidence" value="ECO:0007669"/>
    <property type="project" value="UniProtKB-EC"/>
</dbReference>
<dbReference type="Gene3D" id="3.40.30.10">
    <property type="entry name" value="Glutaredoxin"/>
    <property type="match status" value="4"/>
</dbReference>
<evidence type="ECO:0000256" key="7">
    <source>
        <dbReference type="ARBA" id="ARBA00023157"/>
    </source>
</evidence>
<keyword evidence="6" id="KW-0256">Endoplasmic reticulum</keyword>
<reference evidence="11" key="3">
    <citation type="submission" date="2025-09" db="UniProtKB">
        <authorList>
            <consortium name="Ensembl"/>
        </authorList>
    </citation>
    <scope>IDENTIFICATION</scope>
</reference>
<proteinExistence type="inferred from homology"/>
<keyword evidence="7" id="KW-1015">Disulfide bond</keyword>
<dbReference type="PANTHER" id="PTHR45672:SF2">
    <property type="entry name" value="PROTEIN DISULFIDE-ISOMERASE A5"/>
    <property type="match status" value="1"/>
</dbReference>
<dbReference type="InterPro" id="IPR017937">
    <property type="entry name" value="Thioredoxin_CS"/>
</dbReference>
<comment type="catalytic activity">
    <reaction evidence="1">
        <text>Catalyzes the rearrangement of -S-S- bonds in proteins.</text>
        <dbReference type="EC" id="5.3.4.1"/>
    </reaction>
</comment>
<keyword evidence="8" id="KW-0413">Isomerase</keyword>
<dbReference type="FunFam" id="3.40.30.10:FF:000105">
    <property type="entry name" value="protein disulfide-isomerase A5 isoform X2"/>
    <property type="match status" value="1"/>
</dbReference>
<dbReference type="Ensembl" id="ENSACAT00000036907.1">
    <property type="protein sequence ID" value="ENSACAP00000031395.1"/>
    <property type="gene ID" value="ENSACAG00000011064.4"/>
</dbReference>
<evidence type="ECO:0000256" key="6">
    <source>
        <dbReference type="ARBA" id="ARBA00022824"/>
    </source>
</evidence>
<dbReference type="PRINTS" id="PR00421">
    <property type="entry name" value="THIOREDOXIN"/>
</dbReference>
<dbReference type="InterPro" id="IPR046374">
    <property type="entry name" value="PDI_a_PDIR"/>
</dbReference>
<dbReference type="Proteomes" id="UP000001646">
    <property type="component" value="Chromosome 1"/>
</dbReference>
<accession>A0A803T855</accession>
<reference evidence="11" key="2">
    <citation type="submission" date="2025-08" db="UniProtKB">
        <authorList>
            <consortium name="Ensembl"/>
        </authorList>
    </citation>
    <scope>IDENTIFICATION</scope>
</reference>
<evidence type="ECO:0000256" key="5">
    <source>
        <dbReference type="ARBA" id="ARBA00022737"/>
    </source>
</evidence>
<dbReference type="FunFam" id="3.40.30.10:FF:000029">
    <property type="entry name" value="protein disulfide-isomerase A5 isoform X2"/>
    <property type="match status" value="2"/>
</dbReference>
<dbReference type="SUPFAM" id="SSF52833">
    <property type="entry name" value="Thioredoxin-like"/>
    <property type="match status" value="4"/>
</dbReference>
<evidence type="ECO:0000256" key="3">
    <source>
        <dbReference type="ARBA" id="ARBA00012723"/>
    </source>
</evidence>
<dbReference type="AlphaFoldDB" id="A0A803T855"/>
<feature type="domain" description="Thioredoxin" evidence="10">
    <location>
        <begin position="355"/>
        <end position="483"/>
    </location>
</feature>
<evidence type="ECO:0000256" key="9">
    <source>
        <dbReference type="ARBA" id="ARBA00074921"/>
    </source>
</evidence>
<evidence type="ECO:0000256" key="2">
    <source>
        <dbReference type="ARBA" id="ARBA00006347"/>
    </source>
</evidence>
<dbReference type="CDD" id="cd02997">
    <property type="entry name" value="PDI_a_PDIR"/>
    <property type="match status" value="2"/>
</dbReference>
<evidence type="ECO:0000256" key="4">
    <source>
        <dbReference type="ARBA" id="ARBA00022729"/>
    </source>
</evidence>
<evidence type="ECO:0000313" key="11">
    <source>
        <dbReference type="Ensembl" id="ENSACAP00000031395.1"/>
    </source>
</evidence>
<dbReference type="Bgee" id="ENSACAG00000011064">
    <property type="expression patterns" value="Expressed in forelimb bud and 13 other cell types or tissues"/>
</dbReference>
<dbReference type="Pfam" id="PF00085">
    <property type="entry name" value="Thioredoxin"/>
    <property type="match status" value="3"/>
</dbReference>
<protein>
    <recommendedName>
        <fullName evidence="9">Protein disulfide-isomerase A5</fullName>
        <ecNumber evidence="3">5.3.4.1</ecNumber>
    </recommendedName>
</protein>
<evidence type="ECO:0000313" key="12">
    <source>
        <dbReference type="Proteomes" id="UP000001646"/>
    </source>
</evidence>
<keyword evidence="5" id="KW-0677">Repeat</keyword>
<dbReference type="PROSITE" id="PS00194">
    <property type="entry name" value="THIOREDOXIN_1"/>
    <property type="match status" value="2"/>
</dbReference>
<dbReference type="InterPro" id="IPR041865">
    <property type="entry name" value="PDI_b_PDIR_N"/>
</dbReference>
<dbReference type="InterPro" id="IPR051063">
    <property type="entry name" value="PDI"/>
</dbReference>
<evidence type="ECO:0000256" key="1">
    <source>
        <dbReference type="ARBA" id="ARBA00001182"/>
    </source>
</evidence>
<organism evidence="11 12">
    <name type="scientific">Anolis carolinensis</name>
    <name type="common">Green anole</name>
    <name type="synonym">American chameleon</name>
    <dbReference type="NCBI Taxonomy" id="28377"/>
    <lineage>
        <taxon>Eukaryota</taxon>
        <taxon>Metazoa</taxon>
        <taxon>Chordata</taxon>
        <taxon>Craniata</taxon>
        <taxon>Vertebrata</taxon>
        <taxon>Euteleostomi</taxon>
        <taxon>Lepidosauria</taxon>
        <taxon>Squamata</taxon>
        <taxon>Bifurcata</taxon>
        <taxon>Unidentata</taxon>
        <taxon>Episquamata</taxon>
        <taxon>Toxicofera</taxon>
        <taxon>Iguania</taxon>
        <taxon>Dactyloidae</taxon>
        <taxon>Anolis</taxon>
    </lineage>
</organism>
<keyword evidence="4" id="KW-0732">Signal</keyword>
<comment type="similarity">
    <text evidence="2">Belongs to the protein disulfide isomerase family.</text>
</comment>
<dbReference type="PROSITE" id="PS51352">
    <property type="entry name" value="THIOREDOXIN_2"/>
    <property type="match status" value="2"/>
</dbReference>
<dbReference type="GeneTree" id="ENSGT00940000156797"/>
<reference evidence="11 12" key="1">
    <citation type="submission" date="2009-12" db="EMBL/GenBank/DDBJ databases">
        <title>The Genome Sequence of Anolis carolinensis (Green Anole Lizard).</title>
        <authorList>
            <consortium name="The Genome Sequencing Platform"/>
            <person name="Di Palma F."/>
            <person name="Alfoldi J."/>
            <person name="Heiman D."/>
            <person name="Young S."/>
            <person name="Grabherr M."/>
            <person name="Johnson J."/>
            <person name="Lander E.S."/>
            <person name="Lindblad-Toh K."/>
        </authorList>
    </citation>
    <scope>NUCLEOTIDE SEQUENCE [LARGE SCALE GENOMIC DNA]</scope>
    <source>
        <strain evidence="11 12">JBL SC #1</strain>
    </source>
</reference>
<sequence length="496" mass="57077">VLRNVWHWKMGDESIVKTIFPACLLSTKISPLIEKISDQKDFKKLLRTRNNVLVLYSKSSAAADSSLRLLSDVAQAVKGRGTISWIDCGDSESRKLCKKMKVDPSSKEKGVELLHYKDGTFHTEYTRAPTFKSMVAFLKDPEGAPLWEEDPDAKDIVHIDRCGVCKRMMPSFQQASTELKGKYVFAGMNVYSAEFEKIKEEYNVRGYPTICYFEKGKFLFNFENYSATAKDIAEWLQNPQPPKPQAPETPWPEEDNAVYHLTDDDFDKFIKEHSSVLVMFYAPWCGHCKKMKPEYENAAEMLHADSVLAAVDATVNKAVAEKFHISGFPTLKYFQDGEEKYTLPHLRTKSKIVEWLQNPQAPPPPEPTWEERQTSVTHLAGEDFRESLKKKKHALVMFYAPWCPHCKNSIPHFTTAAELFKEDRKIAYAAVDCAKEQNHDLCKQEGVDGYPTFNYYNYGKFIEKYNGDRGESGFTTFMRTLRERDHERIGKRKDEL</sequence>
<dbReference type="InterPro" id="IPR013766">
    <property type="entry name" value="Thioredoxin_domain"/>
</dbReference>
<dbReference type="EC" id="5.3.4.1" evidence="3"/>
<name>A0A803T855_ANOCA</name>
<feature type="domain" description="Thioredoxin" evidence="10">
    <location>
        <begin position="240"/>
        <end position="354"/>
    </location>
</feature>
<evidence type="ECO:0000259" key="10">
    <source>
        <dbReference type="PROSITE" id="PS51352"/>
    </source>
</evidence>
<gene>
    <name evidence="11" type="primary">PDIA5</name>
</gene>
<dbReference type="InterPro" id="IPR036249">
    <property type="entry name" value="Thioredoxin-like_sf"/>
</dbReference>
<keyword evidence="12" id="KW-1185">Reference proteome</keyword>
<evidence type="ECO:0000256" key="8">
    <source>
        <dbReference type="ARBA" id="ARBA00023235"/>
    </source>
</evidence>
<dbReference type="CDD" id="cd03067">
    <property type="entry name" value="PDI_b_PDIR_N"/>
    <property type="match status" value="1"/>
</dbReference>